<dbReference type="Gene3D" id="1.10.12.10">
    <property type="entry name" value="Lyase 2-enoyl-coa Hydratase, Chain A, domain 2"/>
    <property type="match status" value="1"/>
</dbReference>
<dbReference type="PANTHER" id="PTHR43459">
    <property type="entry name" value="ENOYL-COA HYDRATASE"/>
    <property type="match status" value="1"/>
</dbReference>
<proteinExistence type="inferred from homology"/>
<dbReference type="Gene3D" id="3.90.226.10">
    <property type="entry name" value="2-enoyl-CoA Hydratase, Chain A, domain 1"/>
    <property type="match status" value="1"/>
</dbReference>
<evidence type="ECO:0000256" key="2">
    <source>
        <dbReference type="SAM" id="MobiDB-lite"/>
    </source>
</evidence>
<dbReference type="PANTHER" id="PTHR43459:SF1">
    <property type="entry name" value="EG:BACN32G11.4 PROTEIN"/>
    <property type="match status" value="1"/>
</dbReference>
<gene>
    <name evidence="3" type="ORF">ACFQ2K_32885</name>
</gene>
<dbReference type="Pfam" id="PF00378">
    <property type="entry name" value="ECH_1"/>
    <property type="match status" value="1"/>
</dbReference>
<sequence>MNEPRDRTFTRLTVDWDHGITHVTLRRPEHRNAIDLRIAQELLEVCVDERTATGRCVLLDGAGDHFCVGGDLKSFRAQPDLPNHLMQVTSYLHAAIARLAAMPAPLVVAARGHVAGAGLGLACLADVLLTEEGSTYRAAYGAIGLTPDASTSHLLPRLVGLRRAQRMTLLGHVVDAEEAERWGLSSETVPHGRLRERAWEVATRLAAGPTVAFDETNRLLRTAFARTLGDQLEDESRTLSAVAATADALEGVSAFTERRDAVYGGGDDRPRPARRTARTRRRADPQPPGRTQRGQLRSRGTTRPCPRTSRQ</sequence>
<dbReference type="InterPro" id="IPR014748">
    <property type="entry name" value="Enoyl-CoA_hydra_C"/>
</dbReference>
<evidence type="ECO:0000313" key="4">
    <source>
        <dbReference type="Proteomes" id="UP001596915"/>
    </source>
</evidence>
<dbReference type="Proteomes" id="UP001596915">
    <property type="component" value="Unassembled WGS sequence"/>
</dbReference>
<keyword evidence="4" id="KW-1185">Reference proteome</keyword>
<comment type="similarity">
    <text evidence="1">Belongs to the enoyl-CoA hydratase/isomerase family.</text>
</comment>
<feature type="compositionally biased region" description="Basic residues" evidence="2">
    <location>
        <begin position="272"/>
        <end position="281"/>
    </location>
</feature>
<comment type="caution">
    <text evidence="3">The sequence shown here is derived from an EMBL/GenBank/DDBJ whole genome shotgun (WGS) entry which is preliminary data.</text>
</comment>
<feature type="compositionally biased region" description="Basic and acidic residues" evidence="2">
    <location>
        <begin position="260"/>
        <end position="271"/>
    </location>
</feature>
<dbReference type="InterPro" id="IPR001753">
    <property type="entry name" value="Enoyl-CoA_hydra/iso"/>
</dbReference>
<organism evidence="3 4">
    <name type="scientific">Streptomyces sanglieri</name>
    <dbReference type="NCBI Taxonomy" id="193460"/>
    <lineage>
        <taxon>Bacteria</taxon>
        <taxon>Bacillati</taxon>
        <taxon>Actinomycetota</taxon>
        <taxon>Actinomycetes</taxon>
        <taxon>Kitasatosporales</taxon>
        <taxon>Streptomycetaceae</taxon>
        <taxon>Streptomyces</taxon>
    </lineage>
</organism>
<evidence type="ECO:0000256" key="1">
    <source>
        <dbReference type="ARBA" id="ARBA00005254"/>
    </source>
</evidence>
<dbReference type="SUPFAM" id="SSF52096">
    <property type="entry name" value="ClpP/crotonase"/>
    <property type="match status" value="1"/>
</dbReference>
<dbReference type="InterPro" id="IPR029045">
    <property type="entry name" value="ClpP/crotonase-like_dom_sf"/>
</dbReference>
<feature type="compositionally biased region" description="Polar residues" evidence="2">
    <location>
        <begin position="292"/>
        <end position="301"/>
    </location>
</feature>
<dbReference type="EMBL" id="JBHTGL010000008">
    <property type="protein sequence ID" value="MFD0626784.1"/>
    <property type="molecule type" value="Genomic_DNA"/>
</dbReference>
<reference evidence="4" key="1">
    <citation type="journal article" date="2019" name="Int. J. Syst. Evol. Microbiol.">
        <title>The Global Catalogue of Microorganisms (GCM) 10K type strain sequencing project: providing services to taxonomists for standard genome sequencing and annotation.</title>
        <authorList>
            <consortium name="The Broad Institute Genomics Platform"/>
            <consortium name="The Broad Institute Genome Sequencing Center for Infectious Disease"/>
            <person name="Wu L."/>
            <person name="Ma J."/>
        </authorList>
    </citation>
    <scope>NUCLEOTIDE SEQUENCE [LARGE SCALE GENOMIC DNA]</scope>
    <source>
        <strain evidence="4">JCM 12607</strain>
    </source>
</reference>
<feature type="region of interest" description="Disordered" evidence="2">
    <location>
        <begin position="260"/>
        <end position="311"/>
    </location>
</feature>
<evidence type="ECO:0000313" key="3">
    <source>
        <dbReference type="EMBL" id="MFD0626784.1"/>
    </source>
</evidence>
<name>A0ABW2WZB3_9ACTN</name>
<accession>A0ABW2WZB3</accession>
<protein>
    <submittedName>
        <fullName evidence="3">Enoyl-CoA hydratase/isomerase family protein</fullName>
    </submittedName>
</protein>
<dbReference type="CDD" id="cd06558">
    <property type="entry name" value="crotonase-like"/>
    <property type="match status" value="1"/>
</dbReference>